<dbReference type="InterPro" id="IPR010992">
    <property type="entry name" value="IHF-like_DNA-bd_dom_sf"/>
</dbReference>
<evidence type="ECO:0000259" key="3">
    <source>
        <dbReference type="PROSITE" id="PS51724"/>
    </source>
</evidence>
<dbReference type="Pfam" id="PF05036">
    <property type="entry name" value="SPOR"/>
    <property type="match status" value="1"/>
</dbReference>
<accession>A0ABQ3BGU5</accession>
<dbReference type="Pfam" id="PF18174">
    <property type="entry name" value="HU-CCDC81_bac_1"/>
    <property type="match status" value="1"/>
</dbReference>
<organism evidence="4 5">
    <name type="scientific">Mesonia mobilis</name>
    <dbReference type="NCBI Taxonomy" id="369791"/>
    <lineage>
        <taxon>Bacteria</taxon>
        <taxon>Pseudomonadati</taxon>
        <taxon>Bacteroidota</taxon>
        <taxon>Flavobacteriia</taxon>
        <taxon>Flavobacteriales</taxon>
        <taxon>Flavobacteriaceae</taxon>
        <taxon>Mesonia</taxon>
    </lineage>
</organism>
<sequence length="328" mass="37217">MRVENYLQELLYRYECVVMPEFGAFLAKRKPAEVHESTHAFYPPKKVISFNKQLTENDGILANYIAKAEGLSYGEANQKVTEFVENLSHTLTHYKEVVLEEIGTFTLVEDKVLFQPFYHNNYLAESFGLSTFTSNAIERKEELVEEETVLLSKVEEPSAEKEEITSTEAEEFSNSEETNKSKTPVWRYAAVGVIAIGLSGLLGANYYSNDVKAHNIAEQQKAEQQIESQIQEATFVISNPLPEVTFKVARENGNYHIVAGAFREQANAAKKVKQLQAKGFNAREIGANKYGLHQVIYSSYEDRLEALKALRIIKSNENREAWLLVEEL</sequence>
<comment type="caution">
    <text evidence="4">The sequence shown here is derived from an EMBL/GenBank/DDBJ whole genome shotgun (WGS) entry which is preliminary data.</text>
</comment>
<dbReference type="InterPro" id="IPR036680">
    <property type="entry name" value="SPOR-like_sf"/>
</dbReference>
<protein>
    <recommendedName>
        <fullName evidence="3">SPOR domain-containing protein</fullName>
    </recommendedName>
</protein>
<dbReference type="RefSeq" id="WP_027884710.1">
    <property type="nucleotide sequence ID" value="NZ_BMWY01000001.1"/>
</dbReference>
<evidence type="ECO:0000313" key="4">
    <source>
        <dbReference type="EMBL" id="GGZ43343.1"/>
    </source>
</evidence>
<feature type="compositionally biased region" description="Basic and acidic residues" evidence="2">
    <location>
        <begin position="154"/>
        <end position="164"/>
    </location>
</feature>
<dbReference type="EMBL" id="BMWY01000001">
    <property type="protein sequence ID" value="GGZ43343.1"/>
    <property type="molecule type" value="Genomic_DNA"/>
</dbReference>
<feature type="region of interest" description="Disordered" evidence="2">
    <location>
        <begin position="154"/>
        <end position="178"/>
    </location>
</feature>
<keyword evidence="5" id="KW-1185">Reference proteome</keyword>
<evidence type="ECO:0000256" key="1">
    <source>
        <dbReference type="ARBA" id="ARBA00023125"/>
    </source>
</evidence>
<dbReference type="Gene3D" id="3.30.70.1070">
    <property type="entry name" value="Sporulation related repeat"/>
    <property type="match status" value="1"/>
</dbReference>
<dbReference type="PROSITE" id="PS51724">
    <property type="entry name" value="SPOR"/>
    <property type="match status" value="1"/>
</dbReference>
<dbReference type="Pfam" id="PF18175">
    <property type="entry name" value="HU-CCDC81_bac_2"/>
    <property type="match status" value="1"/>
</dbReference>
<dbReference type="InterPro" id="IPR040495">
    <property type="entry name" value="HU-CCDC81_bac_1"/>
</dbReference>
<dbReference type="Proteomes" id="UP000615593">
    <property type="component" value="Unassembled WGS sequence"/>
</dbReference>
<keyword evidence="1" id="KW-0238">DNA-binding</keyword>
<dbReference type="InterPro" id="IPR041268">
    <property type="entry name" value="HU-CCDC81_bac_2"/>
</dbReference>
<reference evidence="5" key="1">
    <citation type="journal article" date="2019" name="Int. J. Syst. Evol. Microbiol.">
        <title>The Global Catalogue of Microorganisms (GCM) 10K type strain sequencing project: providing services to taxonomists for standard genome sequencing and annotation.</title>
        <authorList>
            <consortium name="The Broad Institute Genomics Platform"/>
            <consortium name="The Broad Institute Genome Sequencing Center for Infectious Disease"/>
            <person name="Wu L."/>
            <person name="Ma J."/>
        </authorList>
    </citation>
    <scope>NUCLEOTIDE SEQUENCE [LARGE SCALE GENOMIC DNA]</scope>
    <source>
        <strain evidence="5">KCTC 12708</strain>
    </source>
</reference>
<gene>
    <name evidence="4" type="ORF">GCM10008088_00310</name>
</gene>
<evidence type="ECO:0000256" key="2">
    <source>
        <dbReference type="SAM" id="MobiDB-lite"/>
    </source>
</evidence>
<evidence type="ECO:0000313" key="5">
    <source>
        <dbReference type="Proteomes" id="UP000615593"/>
    </source>
</evidence>
<proteinExistence type="predicted"/>
<name>A0ABQ3BGU5_9FLAO</name>
<dbReference type="SUPFAM" id="SSF47729">
    <property type="entry name" value="IHF-like DNA-binding proteins"/>
    <property type="match status" value="1"/>
</dbReference>
<dbReference type="InterPro" id="IPR007730">
    <property type="entry name" value="SPOR-like_dom"/>
</dbReference>
<feature type="domain" description="SPOR" evidence="3">
    <location>
        <begin position="249"/>
        <end position="326"/>
    </location>
</feature>
<dbReference type="GeneID" id="94367668"/>
<dbReference type="SUPFAM" id="SSF110997">
    <property type="entry name" value="Sporulation related repeat"/>
    <property type="match status" value="1"/>
</dbReference>